<organism evidence="1 2">
    <name type="scientific">Testicularia cyperi</name>
    <dbReference type="NCBI Taxonomy" id="1882483"/>
    <lineage>
        <taxon>Eukaryota</taxon>
        <taxon>Fungi</taxon>
        <taxon>Dikarya</taxon>
        <taxon>Basidiomycota</taxon>
        <taxon>Ustilaginomycotina</taxon>
        <taxon>Ustilaginomycetes</taxon>
        <taxon>Ustilaginales</taxon>
        <taxon>Anthracoideaceae</taxon>
        <taxon>Testicularia</taxon>
    </lineage>
</organism>
<dbReference type="EMBL" id="KZ819198">
    <property type="protein sequence ID" value="PWY98480.1"/>
    <property type="molecule type" value="Genomic_DNA"/>
</dbReference>
<name>A0A317XMD6_9BASI</name>
<dbReference type="InParanoid" id="A0A317XMD6"/>
<evidence type="ECO:0000313" key="1">
    <source>
        <dbReference type="EMBL" id="PWY98480.1"/>
    </source>
</evidence>
<dbReference type="Proteomes" id="UP000246740">
    <property type="component" value="Unassembled WGS sequence"/>
</dbReference>
<proteinExistence type="predicted"/>
<dbReference type="AlphaFoldDB" id="A0A317XMD6"/>
<reference evidence="1 2" key="1">
    <citation type="journal article" date="2018" name="Mol. Biol. Evol.">
        <title>Broad Genomic Sampling Reveals a Smut Pathogenic Ancestry of the Fungal Clade Ustilaginomycotina.</title>
        <authorList>
            <person name="Kijpornyongpan T."/>
            <person name="Mondo S.J."/>
            <person name="Barry K."/>
            <person name="Sandor L."/>
            <person name="Lee J."/>
            <person name="Lipzen A."/>
            <person name="Pangilinan J."/>
            <person name="LaButti K."/>
            <person name="Hainaut M."/>
            <person name="Henrissat B."/>
            <person name="Grigoriev I.V."/>
            <person name="Spatafora J.W."/>
            <person name="Aime M.C."/>
        </authorList>
    </citation>
    <scope>NUCLEOTIDE SEQUENCE [LARGE SCALE GENOMIC DNA]</scope>
    <source>
        <strain evidence="1 2">MCA 3645</strain>
    </source>
</reference>
<sequence length="108" mass="12310">MSYVLGASMFRGARRISKMAEQLFWWLPLVGCFSFRWLPLCFRSASTPLPAIRLPISGAKNSRSCKTRISLLEIQSNKDGFKKRAENVNYRRHARDAYAIAVSLIPCL</sequence>
<accession>A0A317XMD6</accession>
<evidence type="ECO:0000313" key="2">
    <source>
        <dbReference type="Proteomes" id="UP000246740"/>
    </source>
</evidence>
<protein>
    <submittedName>
        <fullName evidence="1">Uncharacterized protein</fullName>
    </submittedName>
</protein>
<keyword evidence="2" id="KW-1185">Reference proteome</keyword>
<gene>
    <name evidence="1" type="ORF">BCV70DRAFT_32605</name>
</gene>